<sequence>MCLVWGTVPVLATGEIFPNPPESAIRLFYIQRSSNSNVVVYDANLTANKALHTKNPVHTYWIRYAEKGQQEELSSIQKTLAYGLYTNKITSEIEPSYEGYFLAYRKRKFVVKLDPKGVPIALFPINGRLQVLKRIFVSVDESKFMPSVNYIELFGKDPISGKDVYERFKP</sequence>
<dbReference type="KEGG" id="psez:HME7025_02164"/>
<keyword evidence="3" id="KW-1185">Reference proteome</keyword>
<dbReference type="InterPro" id="IPR032269">
    <property type="entry name" value="DUF4833"/>
</dbReference>
<dbReference type="Proteomes" id="UP000245468">
    <property type="component" value="Chromosome"/>
</dbReference>
<name>A0A2S2DXI1_9BACT</name>
<reference evidence="3" key="1">
    <citation type="submission" date="2018-05" db="EMBL/GenBank/DDBJ databases">
        <title>Pseudarcicella sp. HME7025 Genome sequencing and assembly.</title>
        <authorList>
            <person name="Kim H."/>
            <person name="Kang H."/>
            <person name="Joh K."/>
        </authorList>
    </citation>
    <scope>NUCLEOTIDE SEQUENCE [LARGE SCALE GENOMIC DNA]</scope>
    <source>
        <strain evidence="3">HME7025</strain>
    </source>
</reference>
<protein>
    <recommendedName>
        <fullName evidence="1">DUF4833 domain-containing protein</fullName>
    </recommendedName>
</protein>
<evidence type="ECO:0000313" key="2">
    <source>
        <dbReference type="EMBL" id="AWL10012.1"/>
    </source>
</evidence>
<dbReference type="EMBL" id="CP029346">
    <property type="protein sequence ID" value="AWL10012.1"/>
    <property type="molecule type" value="Genomic_DNA"/>
</dbReference>
<dbReference type="Pfam" id="PF16117">
    <property type="entry name" value="DUF4833"/>
    <property type="match status" value="1"/>
</dbReference>
<gene>
    <name evidence="2" type="ORF">HME7025_02164</name>
</gene>
<dbReference type="RefSeq" id="WP_109323928.1">
    <property type="nucleotide sequence ID" value="NZ_CP029346.1"/>
</dbReference>
<organism evidence="2 3">
    <name type="scientific">Aquirufa nivalisilvae</name>
    <dbReference type="NCBI Taxonomy" id="2516557"/>
    <lineage>
        <taxon>Bacteria</taxon>
        <taxon>Pseudomonadati</taxon>
        <taxon>Bacteroidota</taxon>
        <taxon>Cytophagia</taxon>
        <taxon>Cytophagales</taxon>
        <taxon>Flectobacillaceae</taxon>
        <taxon>Aquirufa</taxon>
    </lineage>
</organism>
<evidence type="ECO:0000313" key="3">
    <source>
        <dbReference type="Proteomes" id="UP000245468"/>
    </source>
</evidence>
<evidence type="ECO:0000259" key="1">
    <source>
        <dbReference type="Pfam" id="PF16117"/>
    </source>
</evidence>
<feature type="domain" description="DUF4833" evidence="1">
    <location>
        <begin position="28"/>
        <end position="167"/>
    </location>
</feature>
<dbReference type="OrthoDB" id="9785831at2"/>
<accession>A0A2S2DXI1</accession>
<dbReference type="AlphaFoldDB" id="A0A2S2DXI1"/>
<proteinExistence type="predicted"/>